<sequence length="991" mass="109300">MGSSASSLAAETESDHGFSGTPYPGHPAVGWYRSSHGGPVWESALITRPHQQLQHRVRSHSHSPGSMAAVREWSCTRCTFLNPVGQRQCSICEAPRQKPDLNHILRLSVEEQKWACARCTFRNFLGKETCEVCGFTPEPGPSGSPLPVINGILPKPAVLVEPKGTSKEEAAKAESSSEDSEGKSPDEAELESGWACQRCTLHNTPMANSCSACGGPRKLSLPKIPPEALVVPEVITPAGFHMAPSTPQPSVSAEVSDGDAAATQGPVAMEQEAQKIPAFSPFSPGLQNNPVPRSRREVPPQLQVPGPDAPQAAAPSAAGQKGSPQGQARAAPARFPELLPNKRLSVLEEEMERKGLKPLKRRESMHVEKRRQTDEGEAKALWENIVTFCRENKVNFVDDSFHPGPKSVGFPEGDSVQQRVKQWLRPHEINCSIFKDRSVKWSVFRTPRPSDILQGLLGNCWFLSALAVLAERPELVERVMITRTLCPEGAYQVRLCKDGTWTTVLVDDMLPCDECGYLLFSQAQRKQLWVALIEKALAKLHGSYFALQAGRAIEGLATLTGAPCESLMLQVSSTNPREEPIDTDLIWAKMLSSKEAGFLMGASCGGGNMKVDDMAYESMGLRPRHAYSILDVRDVQGFRLLRLRNPWGRFSWNGSWSDEWPHWPTPLRHDLMPHGSSEGVFWMEYSDFIKYFDSVDICKLHSDWHEVRVQGMFPNKASGPVTVTSLTVLERAALEFALFQEGSRRSDMVDSHLLDLCIMVFRATFTSGNKLSLGRLMAHSKRAVKKFVNCDVMLEPGEYAVVCCAFNHWSSALASPATQASSPTSSRPATDYSSYILAIYSSRLVMVEQVEAQPTTLADAIILLTENKGERHEGREGMTCYYLTHGWAGLIVVVENRHPKSYLHVQCDCTDSFNVVSTRGSLKTQDSVPPLHRQVLVILSQLEGNAGFSITHRLAHRKATQAFLNDWMLTKGTHNPLLTPEVAGLHGPRPL</sequence>
<dbReference type="InterPro" id="IPR001300">
    <property type="entry name" value="Peptidase_C2_calpain_cat"/>
</dbReference>
<dbReference type="SMART" id="SM00547">
    <property type="entry name" value="ZnF_RBZ"/>
    <property type="match status" value="3"/>
</dbReference>
<keyword evidence="5 8" id="KW-0378">Hydrolase</keyword>
<keyword evidence="3" id="KW-0479">Metal-binding</keyword>
<dbReference type="InterPro" id="IPR000169">
    <property type="entry name" value="Pept_cys_AS"/>
</dbReference>
<dbReference type="Gene3D" id="3.90.70.10">
    <property type="entry name" value="Cysteine proteinases"/>
    <property type="match status" value="1"/>
</dbReference>
<keyword evidence="7" id="KW-0862">Zinc</keyword>
<feature type="region of interest" description="Disordered" evidence="10">
    <location>
        <begin position="1"/>
        <end position="21"/>
    </location>
</feature>
<evidence type="ECO:0000256" key="4">
    <source>
        <dbReference type="ARBA" id="ARBA00022771"/>
    </source>
</evidence>
<comment type="caution">
    <text evidence="13">The sequence shown here is derived from an EMBL/GenBank/DDBJ whole genome shotgun (WGS) entry which is preliminary data.</text>
</comment>
<feature type="region of interest" description="Disordered" evidence="10">
    <location>
        <begin position="240"/>
        <end position="337"/>
    </location>
</feature>
<evidence type="ECO:0000256" key="9">
    <source>
        <dbReference type="PROSITE-ProRule" id="PRU00322"/>
    </source>
</evidence>
<evidence type="ECO:0000313" key="13">
    <source>
        <dbReference type="EMBL" id="KAJ7413683.1"/>
    </source>
</evidence>
<dbReference type="Pfam" id="PF00648">
    <property type="entry name" value="Peptidase_C2"/>
    <property type="match status" value="1"/>
</dbReference>
<evidence type="ECO:0000259" key="12">
    <source>
        <dbReference type="PROSITE" id="PS50203"/>
    </source>
</evidence>
<evidence type="ECO:0000256" key="6">
    <source>
        <dbReference type="ARBA" id="ARBA00022807"/>
    </source>
</evidence>
<feature type="region of interest" description="Disordered" evidence="10">
    <location>
        <begin position="163"/>
        <end position="189"/>
    </location>
</feature>
<name>A0ABQ9D380_9PASS</name>
<evidence type="ECO:0000256" key="8">
    <source>
        <dbReference type="PROSITE-ProRule" id="PRU00239"/>
    </source>
</evidence>
<evidence type="ECO:0000256" key="2">
    <source>
        <dbReference type="ARBA" id="ARBA00022670"/>
    </source>
</evidence>
<dbReference type="PANTHER" id="PTHR10183:SF382">
    <property type="entry name" value="CALPAIN-15"/>
    <property type="match status" value="1"/>
</dbReference>
<evidence type="ECO:0000256" key="1">
    <source>
        <dbReference type="ARBA" id="ARBA00007623"/>
    </source>
</evidence>
<feature type="domain" description="RanBP2-type" evidence="11">
    <location>
        <begin position="190"/>
        <end position="219"/>
    </location>
</feature>
<dbReference type="InterPro" id="IPR036443">
    <property type="entry name" value="Znf_RanBP2_sf"/>
</dbReference>
<feature type="active site" evidence="8">
    <location>
        <position position="625"/>
    </location>
</feature>
<evidence type="ECO:0000256" key="5">
    <source>
        <dbReference type="ARBA" id="ARBA00022801"/>
    </source>
</evidence>
<dbReference type="SUPFAM" id="SSF54001">
    <property type="entry name" value="Cysteine proteinases"/>
    <property type="match status" value="1"/>
</dbReference>
<dbReference type="PROSITE" id="PS00139">
    <property type="entry name" value="THIOL_PROTEASE_CYS"/>
    <property type="match status" value="1"/>
</dbReference>
<reference evidence="13" key="1">
    <citation type="submission" date="2019-10" db="EMBL/GenBank/DDBJ databases">
        <authorList>
            <person name="Soares A.E.R."/>
            <person name="Aleixo A."/>
            <person name="Schneider P."/>
            <person name="Miyaki C.Y."/>
            <person name="Schneider M.P."/>
            <person name="Mello C."/>
            <person name="Vasconcelos A.T.R."/>
        </authorList>
    </citation>
    <scope>NUCLEOTIDE SEQUENCE</scope>
    <source>
        <tissue evidence="13">Muscle</tissue>
    </source>
</reference>
<dbReference type="PROSITE" id="PS01358">
    <property type="entry name" value="ZF_RANBP2_1"/>
    <property type="match status" value="3"/>
</dbReference>
<evidence type="ECO:0000256" key="10">
    <source>
        <dbReference type="SAM" id="MobiDB-lite"/>
    </source>
</evidence>
<dbReference type="Proteomes" id="UP001145742">
    <property type="component" value="Unassembled WGS sequence"/>
</dbReference>
<dbReference type="PROSITE" id="PS50203">
    <property type="entry name" value="CALPAIN_CAT"/>
    <property type="match status" value="1"/>
</dbReference>
<dbReference type="Gene3D" id="4.10.1060.10">
    <property type="entry name" value="Zinc finger, RanBP2-type"/>
    <property type="match status" value="1"/>
</dbReference>
<evidence type="ECO:0000256" key="3">
    <source>
        <dbReference type="ARBA" id="ARBA00022723"/>
    </source>
</evidence>
<keyword evidence="4 9" id="KW-0863">Zinc-finger</keyword>
<dbReference type="SUPFAM" id="SSF90209">
    <property type="entry name" value="Ran binding protein zinc finger-like"/>
    <property type="match status" value="3"/>
</dbReference>
<accession>A0ABQ9D380</accession>
<dbReference type="CDD" id="cd00044">
    <property type="entry name" value="CysPc"/>
    <property type="match status" value="1"/>
</dbReference>
<feature type="domain" description="Calpain catalytic" evidence="12">
    <location>
        <begin position="395"/>
        <end position="701"/>
    </location>
</feature>
<comment type="similarity">
    <text evidence="1">Belongs to the peptidase C2 family.</text>
</comment>
<protein>
    <submittedName>
        <fullName evidence="13">Calpain-15</fullName>
    </submittedName>
</protein>
<evidence type="ECO:0000313" key="14">
    <source>
        <dbReference type="Proteomes" id="UP001145742"/>
    </source>
</evidence>
<dbReference type="SMART" id="SM00230">
    <property type="entry name" value="CysPc"/>
    <property type="match status" value="1"/>
</dbReference>
<feature type="compositionally biased region" description="Low complexity" evidence="10">
    <location>
        <begin position="1"/>
        <end position="10"/>
    </location>
</feature>
<dbReference type="InterPro" id="IPR001876">
    <property type="entry name" value="Znf_RanBP2"/>
</dbReference>
<keyword evidence="6 8" id="KW-0788">Thiol protease</keyword>
<dbReference type="InterPro" id="IPR038765">
    <property type="entry name" value="Papain-like_cys_pep_sf"/>
</dbReference>
<feature type="compositionally biased region" description="Low complexity" evidence="10">
    <location>
        <begin position="305"/>
        <end position="324"/>
    </location>
</feature>
<keyword evidence="14" id="KW-1185">Reference proteome</keyword>
<dbReference type="InterPro" id="IPR022684">
    <property type="entry name" value="Calpain_cysteine_protease"/>
</dbReference>
<dbReference type="PROSITE" id="PS50199">
    <property type="entry name" value="ZF_RANBP2_2"/>
    <property type="match status" value="2"/>
</dbReference>
<feature type="active site" evidence="8">
    <location>
        <position position="460"/>
    </location>
</feature>
<evidence type="ECO:0000256" key="7">
    <source>
        <dbReference type="ARBA" id="ARBA00022833"/>
    </source>
</evidence>
<dbReference type="Gene3D" id="2.30.30.380">
    <property type="entry name" value="Zn-finger domain of Sec23/24"/>
    <property type="match status" value="1"/>
</dbReference>
<organism evidence="13 14">
    <name type="scientific">Willisornis vidua</name>
    <name type="common">Xingu scale-backed antbird</name>
    <dbReference type="NCBI Taxonomy" id="1566151"/>
    <lineage>
        <taxon>Eukaryota</taxon>
        <taxon>Metazoa</taxon>
        <taxon>Chordata</taxon>
        <taxon>Craniata</taxon>
        <taxon>Vertebrata</taxon>
        <taxon>Euteleostomi</taxon>
        <taxon>Archelosauria</taxon>
        <taxon>Archosauria</taxon>
        <taxon>Dinosauria</taxon>
        <taxon>Saurischia</taxon>
        <taxon>Theropoda</taxon>
        <taxon>Coelurosauria</taxon>
        <taxon>Aves</taxon>
        <taxon>Neognathae</taxon>
        <taxon>Neoaves</taxon>
        <taxon>Telluraves</taxon>
        <taxon>Australaves</taxon>
        <taxon>Passeriformes</taxon>
        <taxon>Thamnophilidae</taxon>
        <taxon>Willisornis</taxon>
    </lineage>
</organism>
<dbReference type="Pfam" id="PF00641">
    <property type="entry name" value="Zn_ribbon_RanBP"/>
    <property type="match status" value="2"/>
</dbReference>
<dbReference type="PRINTS" id="PR00704">
    <property type="entry name" value="CALPAIN"/>
</dbReference>
<keyword evidence="2 8" id="KW-0645">Protease</keyword>
<feature type="domain" description="RanBP2-type" evidence="11">
    <location>
        <begin position="63"/>
        <end position="98"/>
    </location>
</feature>
<dbReference type="EMBL" id="WHWB01034129">
    <property type="protein sequence ID" value="KAJ7413683.1"/>
    <property type="molecule type" value="Genomic_DNA"/>
</dbReference>
<evidence type="ECO:0000259" key="11">
    <source>
        <dbReference type="PROSITE" id="PS50199"/>
    </source>
</evidence>
<proteinExistence type="inferred from homology"/>
<feature type="active site" evidence="8">
    <location>
        <position position="645"/>
    </location>
</feature>
<dbReference type="PANTHER" id="PTHR10183">
    <property type="entry name" value="CALPAIN"/>
    <property type="match status" value="1"/>
</dbReference>
<gene>
    <name evidence="13" type="primary">CAPN15</name>
    <name evidence="13" type="ORF">WISP_88998</name>
</gene>